<dbReference type="Proteomes" id="UP000594261">
    <property type="component" value="Chromosome 9"/>
</dbReference>
<dbReference type="AlphaFoldDB" id="A0A7N2RB16"/>
<dbReference type="GO" id="GO:0003676">
    <property type="term" value="F:nucleic acid binding"/>
    <property type="evidence" value="ECO:0007669"/>
    <property type="project" value="InterPro"/>
</dbReference>
<feature type="domain" description="CCHC-type" evidence="2">
    <location>
        <begin position="201"/>
        <end position="214"/>
    </location>
</feature>
<dbReference type="InParanoid" id="A0A7N2RB16"/>
<reference evidence="3" key="2">
    <citation type="submission" date="2021-01" db="UniProtKB">
        <authorList>
            <consortium name="EnsemblPlants"/>
        </authorList>
    </citation>
    <scope>IDENTIFICATION</scope>
</reference>
<dbReference type="InterPro" id="IPR001878">
    <property type="entry name" value="Znf_CCHC"/>
</dbReference>
<dbReference type="Pfam" id="PF14392">
    <property type="entry name" value="zf-CCHC_4"/>
    <property type="match status" value="1"/>
</dbReference>
<keyword evidence="1" id="KW-0862">Zinc</keyword>
<dbReference type="InterPro" id="IPR025836">
    <property type="entry name" value="Zn_knuckle_CX2CX4HX4C"/>
</dbReference>
<keyword evidence="1" id="KW-0479">Metal-binding</keyword>
<dbReference type="PANTHER" id="PTHR33116:SF86">
    <property type="entry name" value="REVERSE TRANSCRIPTASE DOMAIN-CONTAINING PROTEIN"/>
    <property type="match status" value="1"/>
</dbReference>
<dbReference type="InterPro" id="IPR025558">
    <property type="entry name" value="DUF4283"/>
</dbReference>
<dbReference type="GO" id="GO:0003824">
    <property type="term" value="F:catalytic activity"/>
    <property type="evidence" value="ECO:0007669"/>
    <property type="project" value="InterPro"/>
</dbReference>
<dbReference type="GO" id="GO:0008270">
    <property type="term" value="F:zinc ion binding"/>
    <property type="evidence" value="ECO:0007669"/>
    <property type="project" value="UniProtKB-KW"/>
</dbReference>
<keyword evidence="4" id="KW-1185">Reference proteome</keyword>
<dbReference type="PROSITE" id="PS50158">
    <property type="entry name" value="ZF_CCHC"/>
    <property type="match status" value="1"/>
</dbReference>
<dbReference type="Gene3D" id="3.60.10.10">
    <property type="entry name" value="Endonuclease/exonuclease/phosphatase"/>
    <property type="match status" value="1"/>
</dbReference>
<evidence type="ECO:0000256" key="1">
    <source>
        <dbReference type="PROSITE-ProRule" id="PRU00047"/>
    </source>
</evidence>
<protein>
    <recommendedName>
        <fullName evidence="2">CCHC-type domain-containing protein</fullName>
    </recommendedName>
</protein>
<name>A0A7N2RB16_QUELO</name>
<dbReference type="InterPro" id="IPR005135">
    <property type="entry name" value="Endo/exonuclease/phosphatase"/>
</dbReference>
<keyword evidence="1" id="KW-0863">Zinc-finger</keyword>
<reference evidence="3 4" key="1">
    <citation type="journal article" date="2016" name="G3 (Bethesda)">
        <title>First Draft Assembly and Annotation of the Genome of a California Endemic Oak Quercus lobata Nee (Fagaceae).</title>
        <authorList>
            <person name="Sork V.L."/>
            <person name="Fitz-Gibbon S.T."/>
            <person name="Puiu D."/>
            <person name="Crepeau M."/>
            <person name="Gugger P.F."/>
            <person name="Sherman R."/>
            <person name="Stevens K."/>
            <person name="Langley C.H."/>
            <person name="Pellegrini M."/>
            <person name="Salzberg S.L."/>
        </authorList>
    </citation>
    <scope>NUCLEOTIDE SEQUENCE [LARGE SCALE GENOMIC DNA]</scope>
    <source>
        <strain evidence="3 4">cv. SW786</strain>
    </source>
</reference>
<accession>A0A7N2RB16</accession>
<dbReference type="SUPFAM" id="SSF56219">
    <property type="entry name" value="DNase I-like"/>
    <property type="match status" value="1"/>
</dbReference>
<proteinExistence type="predicted"/>
<dbReference type="EMBL" id="LRBV02000009">
    <property type="status" value="NOT_ANNOTATED_CDS"/>
    <property type="molecule type" value="Genomic_DNA"/>
</dbReference>
<organism evidence="3 4">
    <name type="scientific">Quercus lobata</name>
    <name type="common">Valley oak</name>
    <dbReference type="NCBI Taxonomy" id="97700"/>
    <lineage>
        <taxon>Eukaryota</taxon>
        <taxon>Viridiplantae</taxon>
        <taxon>Streptophyta</taxon>
        <taxon>Embryophyta</taxon>
        <taxon>Tracheophyta</taxon>
        <taxon>Spermatophyta</taxon>
        <taxon>Magnoliopsida</taxon>
        <taxon>eudicotyledons</taxon>
        <taxon>Gunneridae</taxon>
        <taxon>Pentapetalae</taxon>
        <taxon>rosids</taxon>
        <taxon>fabids</taxon>
        <taxon>Fagales</taxon>
        <taxon>Fagaceae</taxon>
        <taxon>Quercus</taxon>
    </lineage>
</organism>
<dbReference type="PANTHER" id="PTHR33116">
    <property type="entry name" value="REVERSE TRANSCRIPTASE ZINC-BINDING DOMAIN-CONTAINING PROTEIN-RELATED-RELATED"/>
    <property type="match status" value="1"/>
</dbReference>
<evidence type="ECO:0000259" key="2">
    <source>
        <dbReference type="PROSITE" id="PS50158"/>
    </source>
</evidence>
<dbReference type="EnsemblPlants" id="QL09p045506:mrna">
    <property type="protein sequence ID" value="QL09p045506:mrna"/>
    <property type="gene ID" value="QL09p045506"/>
</dbReference>
<sequence>METLVKKWGNMSLDDREGGKVKLNVTERSKNITIAAKFLTKRALNTEAVIRTFNPIWRSKNGFKVRNVGNHIILFIFDNEEEVEKILEGELWSFDKHLVMIMRYDYSIPVQDLVFEHVSLWVQVHDIPTNYLSREIAEKLCEAAGKVNTEPTLAEVDRGNVMRIRVIVDTTLPLCRGQVFTLEDGSKGWASFKYERLPNVCYWCGRLDHFDRDCDRWIQSSDTLTKQDQEYGSWIRATPLPIFNNSLVVVPSYYEARKKEIENRGYRRKNSNTVAEKVAKGGGPMEDRSGVINVPIIREEDVMEVTKQRGTTDENLEPVQLEKGAENQGDYFEKKIKEIDLELMKFELKKDSGNGGAVNVESVVDLESETENCGDEQTLSKRGLEACEQLNENNNHVPKDVGNPRVQVTHVLGKTQVPTASSSPMWKRIERKEAGTTRIAIPLKSLKRSGAEFFESELPRKKVQTEQELGDLIWAQDPLVVFLVETWLDKARLEKIMVRFKFEGLIEVSRVCRGGGVAILLKKECDFSIDTYSPNHMDGIVNKGKEDEWRFTSFYGEPDTRNRHESWAKLRRLRSKYTFPWLCAGDFNEITRIDEKLGGRFRPRSQMEAFQDVLDECEFKDLGFVGGKYTWYRGTGGGTTIWERLDRAVATTNWLDMFPTTKVIHLECGSSDHKPLIIRLKGIQIKQRRPWSFEQMWLEDTRFNQLKWEINGLLIKEEKMWKQRSRALWLKEGDQNTNFFHNRASHRYRRNRIEELKNEAGVVCTNEEEISDILIDYYHQLFTTASPTHMEEVLRVVASIIIEEQNAMLAAEFVRAEIDEALQQMEPLKAPGPDGLPPSFYQKFWNSIGDDVSIAILNFLNLDDTLLFCRARMEDLQAIQHILSLYEGASGQQIKLKKTTLFFSKAVPEEKKRDILSFLGVPEIKEYEKYLGLPAVVGRNKKASLNYIKERVWAKLQGWKEKLLSQAGREILLKAVVQAIPTFAMSCFKLPVGLCKDIEMQIRKFWWGELGSQRKIHWKSWEVLCKPKEEGGSVLEAKSKKGSFAWQSILKAKHVIEKGMLWRVGDGSQIRVFKDSWIPSCLPTKAVPLTQECKDDSIVSSLIDQKTMEWNGQLIDQKISPYLAERIKAIPLCRLHRLATKSG</sequence>
<evidence type="ECO:0000313" key="3">
    <source>
        <dbReference type="EnsemblPlants" id="QL09p045506:mrna"/>
    </source>
</evidence>
<dbReference type="Pfam" id="PF03372">
    <property type="entry name" value="Exo_endo_phos"/>
    <property type="match status" value="1"/>
</dbReference>
<evidence type="ECO:0000313" key="4">
    <source>
        <dbReference type="Proteomes" id="UP000594261"/>
    </source>
</evidence>
<dbReference type="Gramene" id="QL09p045506:mrna">
    <property type="protein sequence ID" value="QL09p045506:mrna"/>
    <property type="gene ID" value="QL09p045506"/>
</dbReference>
<dbReference type="Pfam" id="PF14111">
    <property type="entry name" value="DUF4283"/>
    <property type="match status" value="1"/>
</dbReference>
<dbReference type="InterPro" id="IPR036691">
    <property type="entry name" value="Endo/exonu/phosph_ase_sf"/>
</dbReference>